<evidence type="ECO:0000313" key="2">
    <source>
        <dbReference type="Proteomes" id="UP001605036"/>
    </source>
</evidence>
<reference evidence="1 2" key="1">
    <citation type="submission" date="2024-09" db="EMBL/GenBank/DDBJ databases">
        <title>Chromosome-scale assembly of Riccia fluitans.</title>
        <authorList>
            <person name="Paukszto L."/>
            <person name="Sawicki J."/>
            <person name="Karawczyk K."/>
            <person name="Piernik-Szablinska J."/>
            <person name="Szczecinska M."/>
            <person name="Mazdziarz M."/>
        </authorList>
    </citation>
    <scope>NUCLEOTIDE SEQUENCE [LARGE SCALE GENOMIC DNA]</scope>
    <source>
        <strain evidence="1">Rf_01</strain>
        <tissue evidence="1">Aerial parts of the thallus</tissue>
    </source>
</reference>
<protein>
    <submittedName>
        <fullName evidence="1">Uncharacterized protein</fullName>
    </submittedName>
</protein>
<keyword evidence="2" id="KW-1185">Reference proteome</keyword>
<gene>
    <name evidence="1" type="ORF">R1flu_006557</name>
</gene>
<dbReference type="Proteomes" id="UP001605036">
    <property type="component" value="Unassembled WGS sequence"/>
</dbReference>
<dbReference type="EMBL" id="JBHFFA010000003">
    <property type="protein sequence ID" value="KAL2635078.1"/>
    <property type="molecule type" value="Genomic_DNA"/>
</dbReference>
<evidence type="ECO:0000313" key="1">
    <source>
        <dbReference type="EMBL" id="KAL2635078.1"/>
    </source>
</evidence>
<proteinExistence type="predicted"/>
<dbReference type="AlphaFoldDB" id="A0ABD1YX29"/>
<accession>A0ABD1YX29</accession>
<sequence>MGQALVVSFNRFLGILQGKPCHDTTNHNRCLLGVVLDCYHGKTLLQNLRDLNIALSLRLRPWDGLFLDYFASALLSIPWVADLLKSLAEKRFVTLWTTGRRPLESLQSLESYKTNIAHKVLAPLFALSKIWKCDHPSGSTQATLELDHECVPPPELPWNSFLWLAV</sequence>
<name>A0ABD1YX29_9MARC</name>
<organism evidence="1 2">
    <name type="scientific">Riccia fluitans</name>
    <dbReference type="NCBI Taxonomy" id="41844"/>
    <lineage>
        <taxon>Eukaryota</taxon>
        <taxon>Viridiplantae</taxon>
        <taxon>Streptophyta</taxon>
        <taxon>Embryophyta</taxon>
        <taxon>Marchantiophyta</taxon>
        <taxon>Marchantiopsida</taxon>
        <taxon>Marchantiidae</taxon>
        <taxon>Marchantiales</taxon>
        <taxon>Ricciaceae</taxon>
        <taxon>Riccia</taxon>
    </lineage>
</organism>
<comment type="caution">
    <text evidence="1">The sequence shown here is derived from an EMBL/GenBank/DDBJ whole genome shotgun (WGS) entry which is preliminary data.</text>
</comment>